<dbReference type="GeneID" id="111130340"/>
<evidence type="ECO:0000313" key="3">
    <source>
        <dbReference type="Proteomes" id="UP000694844"/>
    </source>
</evidence>
<keyword evidence="2" id="KW-0472">Membrane</keyword>
<sequence>MLKRIYISFCLLNLVYWKSYDFASLPRWVHRVASCPDPNNISQWEEASHRLNCYHDLTSADPYEQAAVYHCLPSSFLNETVEFCGKNVPIVPGNCPVYNYQFGENIAASYYNCSAFMSGCPSRMFHSKNVFQYPKCLKINRKEKCFEAHVNCTRSSSNESLEIITEIVPVEQTKMTERVEYNNGSVSIMLLTLGMIITLILIVVGGCVLYKQKQRLRKYFIHLAKVCTPDLDLESSLVDPNEISELELLELRNKAENKPENSDSEDSGYEQPGQNAEEKKTLLDNMCQTAATWNFNVFLEQLSANMSHQIFESIKRRLKDRKENSQDDLEAIEDKENLLNYLDKIYGLSQNVVLLQGLFLACKAPNLYDICLKYTKTSGKEMMFFEKRILEKDHTKTVFIINCPKLSSYKRHELEKLRSILASILQAQYDDILVCGVKEGCVIVTFMIRNCLIQKLKAIYLSEKQNMTCQWMLKLTLKFKIMKIIIQDDVLYMSDLLSPVEGLIAEAGLCQNSPDLEFYPDEIETKLLDSIEHHNTENVNQECPSEEALEVDQEQESLKLKDILQKSLCSMTDDTLMFIKEKLQDFMDGKSVRKMDRSAVLNEMTDMLKLQYNMDYLERILDKCGEDSLLDKIKKITSGNIFQLKTFQATVAPGPKYQTLEFHVTVPEFDTYSTEIKNLKCWVAESIGVHPGKILMTALENKPIVVTYMLKKKHSGAFLKYVETDDGQIAASRNRVDKISHNGKVLSIAKALNGTNFIHVRLRYEKSQHKGFRNGIRNATSLIGRTLGIKMEGREVFLRTVESKNSNYDNKGESQMFIENNRSSLLKNLEIGVLLSNHEITSLLGEETISKIKDFDNRRDKIAHFLKMCEKLPNTQFEQMVLPHLRESISSPKTFSTSPGYNTLRTWLIENRETILEEMDADIIEATVNNMEDVPDEVKESWSDGSKSRKERSKIFLDFVLEKDEYLKALKKTTEENGILCVNQ</sequence>
<evidence type="ECO:0000256" key="2">
    <source>
        <dbReference type="SAM" id="Phobius"/>
    </source>
</evidence>
<evidence type="ECO:0000313" key="5">
    <source>
        <dbReference type="RefSeq" id="XP_022332996.1"/>
    </source>
</evidence>
<gene>
    <name evidence="4 5 6" type="primary">LOC111130340</name>
</gene>
<protein>
    <submittedName>
        <fullName evidence="4 5">Uncharacterized protein LOC111130340 isoform X1</fullName>
    </submittedName>
</protein>
<reference evidence="4 5" key="1">
    <citation type="submission" date="2025-04" db="UniProtKB">
        <authorList>
            <consortium name="RefSeq"/>
        </authorList>
    </citation>
    <scope>IDENTIFICATION</scope>
    <source>
        <tissue evidence="4 5">Whole sample</tissue>
    </source>
</reference>
<dbReference type="KEGG" id="cvn:111130340"/>
<dbReference type="RefSeq" id="XP_022332995.1">
    <property type="nucleotide sequence ID" value="XM_022477287.1"/>
</dbReference>
<organism evidence="3 6">
    <name type="scientific">Crassostrea virginica</name>
    <name type="common">Eastern oyster</name>
    <dbReference type="NCBI Taxonomy" id="6565"/>
    <lineage>
        <taxon>Eukaryota</taxon>
        <taxon>Metazoa</taxon>
        <taxon>Spiralia</taxon>
        <taxon>Lophotrochozoa</taxon>
        <taxon>Mollusca</taxon>
        <taxon>Bivalvia</taxon>
        <taxon>Autobranchia</taxon>
        <taxon>Pteriomorphia</taxon>
        <taxon>Ostreida</taxon>
        <taxon>Ostreoidea</taxon>
        <taxon>Ostreidae</taxon>
        <taxon>Crassostrea</taxon>
    </lineage>
</organism>
<dbReference type="Proteomes" id="UP000694844">
    <property type="component" value="Chromosome 4"/>
</dbReference>
<evidence type="ECO:0000313" key="6">
    <source>
        <dbReference type="RefSeq" id="XP_022332997.1"/>
    </source>
</evidence>
<name>A0A8B8DXM5_CRAVI</name>
<accession>A0A8B8DXM5</accession>
<keyword evidence="3" id="KW-1185">Reference proteome</keyword>
<dbReference type="OrthoDB" id="6152451at2759"/>
<evidence type="ECO:0000313" key="4">
    <source>
        <dbReference type="RefSeq" id="XP_022332995.1"/>
    </source>
</evidence>
<keyword evidence="2" id="KW-1133">Transmembrane helix</keyword>
<dbReference type="AlphaFoldDB" id="A0A8B8DXM5"/>
<evidence type="ECO:0000256" key="1">
    <source>
        <dbReference type="SAM" id="MobiDB-lite"/>
    </source>
</evidence>
<feature type="transmembrane region" description="Helical" evidence="2">
    <location>
        <begin position="188"/>
        <end position="210"/>
    </location>
</feature>
<dbReference type="RefSeq" id="XP_022332996.1">
    <property type="nucleotide sequence ID" value="XM_022477288.1"/>
</dbReference>
<proteinExistence type="predicted"/>
<keyword evidence="2" id="KW-0812">Transmembrane</keyword>
<dbReference type="RefSeq" id="XP_022332997.1">
    <property type="nucleotide sequence ID" value="XM_022477289.1"/>
</dbReference>
<feature type="region of interest" description="Disordered" evidence="1">
    <location>
        <begin position="255"/>
        <end position="275"/>
    </location>
</feature>